<gene>
    <name evidence="1" type="ORF">ACFFIX_13735</name>
</gene>
<dbReference type="RefSeq" id="WP_378934879.1">
    <property type="nucleotide sequence ID" value="NZ_JBHLVO010000011.1"/>
</dbReference>
<evidence type="ECO:0000313" key="1">
    <source>
        <dbReference type="EMBL" id="MFC0272497.1"/>
    </source>
</evidence>
<sequence>MREKISQSLRDIEQSEDIKIIYACESGSRAWGFPSKDSDYDVRFIYIRPLKWYLTIDEGRDVIERPISDLLDINGWDIKKTLKLLRKSNPPLVEWLSSPIVYEFDEEFTNDMKTLIESAFSSVSATHHYLNMAKGNNRDYLQQDIVRIKKYFYVLRPILACMWIQKYQSAPPILFQTLIEDLLEDGEVKNQINQLLRKKKQGEELDRQQKISCLNEFIAEKITEIEDALKNLSHEKNLSTHELNEFFLSTLNRIWPK</sequence>
<dbReference type="InterPro" id="IPR018775">
    <property type="entry name" value="RlaP"/>
</dbReference>
<keyword evidence="2" id="KW-1185">Reference proteome</keyword>
<accession>A0ABV6GFP2</accession>
<organism evidence="1 2">
    <name type="scientific">Metabacillus herbersteinensis</name>
    <dbReference type="NCBI Taxonomy" id="283816"/>
    <lineage>
        <taxon>Bacteria</taxon>
        <taxon>Bacillati</taxon>
        <taxon>Bacillota</taxon>
        <taxon>Bacilli</taxon>
        <taxon>Bacillales</taxon>
        <taxon>Bacillaceae</taxon>
        <taxon>Metabacillus</taxon>
    </lineage>
</organism>
<proteinExistence type="predicted"/>
<evidence type="ECO:0000313" key="2">
    <source>
        <dbReference type="Proteomes" id="UP001589854"/>
    </source>
</evidence>
<name>A0ABV6GFP2_9BACI</name>
<dbReference type="PANTHER" id="PTHR34817:SF2">
    <property type="entry name" value="NUCLEOTIDYLTRANSFERASE"/>
    <property type="match status" value="1"/>
</dbReference>
<dbReference type="EMBL" id="JBHLVO010000011">
    <property type="protein sequence ID" value="MFC0272497.1"/>
    <property type="molecule type" value="Genomic_DNA"/>
</dbReference>
<protein>
    <submittedName>
        <fullName evidence="1">Nucleotidyltransferase domain-containing protein</fullName>
    </submittedName>
</protein>
<dbReference type="PANTHER" id="PTHR34817">
    <property type="entry name" value="NUCLEOTIDYLTRANSFERASE"/>
    <property type="match status" value="1"/>
</dbReference>
<reference evidence="1 2" key="1">
    <citation type="submission" date="2024-09" db="EMBL/GenBank/DDBJ databases">
        <authorList>
            <person name="Sun Q."/>
            <person name="Mori K."/>
        </authorList>
    </citation>
    <scope>NUCLEOTIDE SEQUENCE [LARGE SCALE GENOMIC DNA]</scope>
    <source>
        <strain evidence="1 2">CCM 7228</strain>
    </source>
</reference>
<dbReference type="Proteomes" id="UP001589854">
    <property type="component" value="Unassembled WGS sequence"/>
</dbReference>
<dbReference type="Pfam" id="PF10127">
    <property type="entry name" value="RlaP"/>
    <property type="match status" value="1"/>
</dbReference>
<comment type="caution">
    <text evidence="1">The sequence shown here is derived from an EMBL/GenBank/DDBJ whole genome shotgun (WGS) entry which is preliminary data.</text>
</comment>